<keyword evidence="9" id="KW-0418">Kinase</keyword>
<dbReference type="GO" id="GO:0052725">
    <property type="term" value="F:inositol-1,3,4-trisphosphate 6-kinase activity"/>
    <property type="evidence" value="ECO:0007669"/>
    <property type="project" value="InterPro"/>
</dbReference>
<dbReference type="GO" id="GO:0005737">
    <property type="term" value="C:cytoplasm"/>
    <property type="evidence" value="ECO:0007669"/>
    <property type="project" value="TreeGrafter"/>
</dbReference>
<feature type="compositionally biased region" description="Polar residues" evidence="12">
    <location>
        <begin position="1"/>
        <end position="14"/>
    </location>
</feature>
<evidence type="ECO:0000256" key="5">
    <source>
        <dbReference type="ARBA" id="ARBA00011245"/>
    </source>
</evidence>
<feature type="region of interest" description="Disordered" evidence="12">
    <location>
        <begin position="1"/>
        <end position="26"/>
    </location>
</feature>
<comment type="caution">
    <text evidence="15">The sequence shown here is derived from an EMBL/GenBank/DDBJ whole genome shotgun (WGS) entry which is preliminary data.</text>
</comment>
<comment type="cofactor">
    <cofactor evidence="3">
        <name>Mg(2+)</name>
        <dbReference type="ChEBI" id="CHEBI:18420"/>
    </cofactor>
</comment>
<dbReference type="InterPro" id="IPR040464">
    <property type="entry name" value="InsP(3)kin_ATP-grasp"/>
</dbReference>
<evidence type="ECO:0000256" key="1">
    <source>
        <dbReference type="ARBA" id="ARBA00000399"/>
    </source>
</evidence>
<evidence type="ECO:0000256" key="11">
    <source>
        <dbReference type="ARBA" id="ARBA00022842"/>
    </source>
</evidence>
<dbReference type="GO" id="GO:0032957">
    <property type="term" value="P:inositol trisphosphate metabolic process"/>
    <property type="evidence" value="ECO:0007669"/>
    <property type="project" value="InterPro"/>
</dbReference>
<evidence type="ECO:0000313" key="16">
    <source>
        <dbReference type="Proteomes" id="UP000636709"/>
    </source>
</evidence>
<gene>
    <name evidence="15" type="ORF">HU200_048171</name>
</gene>
<evidence type="ECO:0000256" key="8">
    <source>
        <dbReference type="ARBA" id="ARBA00022741"/>
    </source>
</evidence>
<name>A0A835ED60_9POAL</name>
<sequence length="457" mass="49587">MNCSRGQEFSSSPQFPVDKNAKKSSEHLEMPVLRESGYLLLVGIEIATVVTKAKLLPSSTYKYAGAPTSLPLSLFSLHSPPRPALPAHTTCPRLAPLPRLRAPAALPFPPRIPDLAAARLASVSASIAIPSRSPAAPGCVAAGVRLPPAMVSGGCVGAEGEVEPEGVAVERDEAVAPAPARELVVGYALTSKKAKSFLQPKLRGLARKKGILFVAIDHKRPLSDQGPFDIVLHKLTGKGWQQLLELSFAGKVRVPKQLFVNTDPLSIPAAVTRAGLSLPLVAKPLVAKSHELSLAYDPTSLTKLEPPLVLQEFVNHGGVMFKVYIVGDAIRVVRRFSLPNVDEGDLSNNPGVFRFPRVSCAAASADDADLDPCVAELPPRPLLEVLARELRRRLGLRLFNIDMIRQHGTRDRFYVIDMNYFPGYGKMPGYEQVFTDFLLSLSQKEYKRRQNYSSGEG</sequence>
<dbReference type="Gene3D" id="3.30.470.20">
    <property type="entry name" value="ATP-grasp fold, B domain"/>
    <property type="match status" value="1"/>
</dbReference>
<dbReference type="GO" id="GO:0005524">
    <property type="term" value="F:ATP binding"/>
    <property type="evidence" value="ECO:0007669"/>
    <property type="project" value="UniProtKB-KW"/>
</dbReference>
<keyword evidence="8" id="KW-0547">Nucleotide-binding</keyword>
<dbReference type="PANTHER" id="PTHR14217:SF36">
    <property type="entry name" value="INOSITOL-TETRAKISPHOSPHATE 1-KINASE 3"/>
    <property type="match status" value="1"/>
</dbReference>
<feature type="domain" description="Inositol-tetrakisphosphate 1-kinase N-terminal" evidence="14">
    <location>
        <begin position="184"/>
        <end position="245"/>
    </location>
</feature>
<keyword evidence="7" id="KW-0479">Metal-binding</keyword>
<evidence type="ECO:0000256" key="12">
    <source>
        <dbReference type="SAM" id="MobiDB-lite"/>
    </source>
</evidence>
<dbReference type="EMBL" id="JACEFO010002197">
    <property type="protein sequence ID" value="KAF8674342.1"/>
    <property type="molecule type" value="Genomic_DNA"/>
</dbReference>
<protein>
    <submittedName>
        <fullName evidence="15">Uncharacterized protein</fullName>
    </submittedName>
</protein>
<evidence type="ECO:0000256" key="10">
    <source>
        <dbReference type="ARBA" id="ARBA00022840"/>
    </source>
</evidence>
<dbReference type="GO" id="GO:0052726">
    <property type="term" value="F:inositol-1,3,4-trisphosphate 5-kinase activity"/>
    <property type="evidence" value="ECO:0007669"/>
    <property type="project" value="InterPro"/>
</dbReference>
<comment type="catalytic activity">
    <reaction evidence="2">
        <text>1D-myo-inositol 1,3,4-trisphosphate + ATP = 1D-myo-inositol 1,3,4,5-tetrakisphosphate + ADP + H(+)</text>
        <dbReference type="Rhea" id="RHEA:13253"/>
        <dbReference type="ChEBI" id="CHEBI:15378"/>
        <dbReference type="ChEBI" id="CHEBI:30616"/>
        <dbReference type="ChEBI" id="CHEBI:57895"/>
        <dbReference type="ChEBI" id="CHEBI:58414"/>
        <dbReference type="ChEBI" id="CHEBI:456216"/>
        <dbReference type="EC" id="2.7.1.159"/>
    </reaction>
</comment>
<comment type="similarity">
    <text evidence="4">Belongs to the ITPK1 family.</text>
</comment>
<evidence type="ECO:0000259" key="13">
    <source>
        <dbReference type="Pfam" id="PF05770"/>
    </source>
</evidence>
<keyword evidence="6" id="KW-0808">Transferase</keyword>
<dbReference type="AlphaFoldDB" id="A0A835ED60"/>
<dbReference type="PANTHER" id="PTHR14217">
    <property type="entry name" value="INOSITOL-TETRAKISPHOSPHATE 1-KINASE"/>
    <property type="match status" value="1"/>
</dbReference>
<evidence type="ECO:0000256" key="4">
    <source>
        <dbReference type="ARBA" id="ARBA00009601"/>
    </source>
</evidence>
<comment type="catalytic activity">
    <reaction evidence="1">
        <text>1D-myo-inositol 1,3,4-trisphosphate + ATP = 1D-myo-inositol 1,3,4,6-tetrakisphosphate + ADP + H(+)</text>
        <dbReference type="Rhea" id="RHEA:20940"/>
        <dbReference type="ChEBI" id="CHEBI:15378"/>
        <dbReference type="ChEBI" id="CHEBI:30616"/>
        <dbReference type="ChEBI" id="CHEBI:57660"/>
        <dbReference type="ChEBI" id="CHEBI:58414"/>
        <dbReference type="ChEBI" id="CHEBI:456216"/>
        <dbReference type="EC" id="2.7.1.159"/>
    </reaction>
</comment>
<dbReference type="OrthoDB" id="25308at2759"/>
<dbReference type="Pfam" id="PF05770">
    <property type="entry name" value="Ins134_P3_kin"/>
    <property type="match status" value="1"/>
</dbReference>
<evidence type="ECO:0000256" key="9">
    <source>
        <dbReference type="ARBA" id="ARBA00022777"/>
    </source>
</evidence>
<keyword evidence="16" id="KW-1185">Reference proteome</keyword>
<evidence type="ECO:0000259" key="14">
    <source>
        <dbReference type="Pfam" id="PF17927"/>
    </source>
</evidence>
<dbReference type="InterPro" id="IPR041429">
    <property type="entry name" value="ITPK1_N"/>
</dbReference>
<evidence type="ECO:0000313" key="15">
    <source>
        <dbReference type="EMBL" id="KAF8674342.1"/>
    </source>
</evidence>
<dbReference type="Pfam" id="PF17927">
    <property type="entry name" value="Ins134_P3_kin_N"/>
    <property type="match status" value="1"/>
</dbReference>
<organism evidence="15 16">
    <name type="scientific">Digitaria exilis</name>
    <dbReference type="NCBI Taxonomy" id="1010633"/>
    <lineage>
        <taxon>Eukaryota</taxon>
        <taxon>Viridiplantae</taxon>
        <taxon>Streptophyta</taxon>
        <taxon>Embryophyta</taxon>
        <taxon>Tracheophyta</taxon>
        <taxon>Spermatophyta</taxon>
        <taxon>Magnoliopsida</taxon>
        <taxon>Liliopsida</taxon>
        <taxon>Poales</taxon>
        <taxon>Poaceae</taxon>
        <taxon>PACMAD clade</taxon>
        <taxon>Panicoideae</taxon>
        <taxon>Panicodae</taxon>
        <taxon>Paniceae</taxon>
        <taxon>Anthephorinae</taxon>
        <taxon>Digitaria</taxon>
    </lineage>
</organism>
<evidence type="ECO:0000256" key="7">
    <source>
        <dbReference type="ARBA" id="ARBA00022723"/>
    </source>
</evidence>
<dbReference type="GO" id="GO:0047325">
    <property type="term" value="F:inositol-3,4,5,6-tetrakisphosphate 1-kinase activity"/>
    <property type="evidence" value="ECO:0007669"/>
    <property type="project" value="InterPro"/>
</dbReference>
<dbReference type="GO" id="GO:0000287">
    <property type="term" value="F:magnesium ion binding"/>
    <property type="evidence" value="ECO:0007669"/>
    <property type="project" value="InterPro"/>
</dbReference>
<feature type="domain" description="Inositol 1,3,4-trisphosphate 5/6-kinase ATP-grasp" evidence="13">
    <location>
        <begin position="250"/>
        <end position="439"/>
    </location>
</feature>
<evidence type="ECO:0000256" key="6">
    <source>
        <dbReference type="ARBA" id="ARBA00022679"/>
    </source>
</evidence>
<comment type="subunit">
    <text evidence="5">Monomer.</text>
</comment>
<keyword evidence="10" id="KW-0067">ATP-binding</keyword>
<evidence type="ECO:0000256" key="3">
    <source>
        <dbReference type="ARBA" id="ARBA00001946"/>
    </source>
</evidence>
<proteinExistence type="inferred from homology"/>
<keyword evidence="11" id="KW-0460">Magnesium</keyword>
<accession>A0A835ED60</accession>
<dbReference type="Proteomes" id="UP000636709">
    <property type="component" value="Unassembled WGS sequence"/>
</dbReference>
<dbReference type="InterPro" id="IPR008656">
    <property type="entry name" value="Inositol_tetrakis-P_1-kinase"/>
</dbReference>
<evidence type="ECO:0000256" key="2">
    <source>
        <dbReference type="ARBA" id="ARBA00000680"/>
    </source>
</evidence>
<dbReference type="SUPFAM" id="SSF56059">
    <property type="entry name" value="Glutathione synthetase ATP-binding domain-like"/>
    <property type="match status" value="1"/>
</dbReference>
<reference evidence="15" key="1">
    <citation type="submission" date="2020-07" db="EMBL/GenBank/DDBJ databases">
        <title>Genome sequence and genetic diversity analysis of an under-domesticated orphan crop, white fonio (Digitaria exilis).</title>
        <authorList>
            <person name="Bennetzen J.L."/>
            <person name="Chen S."/>
            <person name="Ma X."/>
            <person name="Wang X."/>
            <person name="Yssel A.E.J."/>
            <person name="Chaluvadi S.R."/>
            <person name="Johnson M."/>
            <person name="Gangashetty P."/>
            <person name="Hamidou F."/>
            <person name="Sanogo M.D."/>
            <person name="Zwaenepoel A."/>
            <person name="Wallace J."/>
            <person name="Van De Peer Y."/>
            <person name="Van Deynze A."/>
        </authorList>
    </citation>
    <scope>NUCLEOTIDE SEQUENCE</scope>
    <source>
        <tissue evidence="15">Leaves</tissue>
    </source>
</reference>